<evidence type="ECO:0008006" key="6">
    <source>
        <dbReference type="Google" id="ProtNLM"/>
    </source>
</evidence>
<dbReference type="Proteomes" id="UP000479000">
    <property type="component" value="Unassembled WGS sequence"/>
</dbReference>
<accession>A0A6H5GAJ1</accession>
<feature type="compositionally biased region" description="Low complexity" evidence="1">
    <location>
        <begin position="472"/>
        <end position="482"/>
    </location>
</feature>
<gene>
    <name evidence="4" type="ORF">NTEN_LOCUS6191</name>
</gene>
<dbReference type="GO" id="GO:0006886">
    <property type="term" value="P:intracellular protein transport"/>
    <property type="evidence" value="ECO:0007669"/>
    <property type="project" value="TreeGrafter"/>
</dbReference>
<protein>
    <recommendedName>
        <fullName evidence="6">UBX domain-containing protein</fullName>
    </recommendedName>
</protein>
<feature type="domain" description="UBX" evidence="2">
    <location>
        <begin position="331"/>
        <end position="406"/>
    </location>
</feature>
<dbReference type="OrthoDB" id="440781at2759"/>
<evidence type="ECO:0000256" key="1">
    <source>
        <dbReference type="SAM" id="MobiDB-lite"/>
    </source>
</evidence>
<dbReference type="InterPro" id="IPR001012">
    <property type="entry name" value="UBX_dom"/>
</dbReference>
<feature type="domain" description="Ubiquitin-like" evidence="3">
    <location>
        <begin position="53"/>
        <end position="128"/>
    </location>
</feature>
<dbReference type="Gene3D" id="3.10.20.90">
    <property type="entry name" value="Phosphatidylinositol 3-kinase Catalytic Subunit, Chain A, domain 1"/>
    <property type="match status" value="2"/>
</dbReference>
<dbReference type="GO" id="GO:0012506">
    <property type="term" value="C:vesicle membrane"/>
    <property type="evidence" value="ECO:0007669"/>
    <property type="project" value="TreeGrafter"/>
</dbReference>
<evidence type="ECO:0000313" key="4">
    <source>
        <dbReference type="EMBL" id="CAB0000002.1"/>
    </source>
</evidence>
<feature type="region of interest" description="Disordered" evidence="1">
    <location>
        <begin position="472"/>
        <end position="544"/>
    </location>
</feature>
<dbReference type="GO" id="GO:0005737">
    <property type="term" value="C:cytoplasm"/>
    <property type="evidence" value="ECO:0007669"/>
    <property type="project" value="TreeGrafter"/>
</dbReference>
<sequence length="544" mass="63056">MNSPTRTDDCEAIEKRGMFSQKIMESEESNDKGLKRQHRDDQIANPVYLKREINFIVQSPTKEQLPMRYKPEMTVDVLFIHSCKKFGIKPDEHFLILNNRELQRTEILKDLSIVQNSTVKIFRDREPSLEPDIFVSVKIRDCRLGSVFFMDSTLWHILGNLLSSSSVDEYTVPIVSYMAEEFIGEDILKKTRLRDMGVVHGPCLIRFHQVKQEDLDQRKMIEDVDAMTTLESLDFKATTAADAGVKSVHFKIDEDELDMENIHFIGERRALAFRLPDFSTPEEAIHEQYFDLMLEEIQSLFAEISRKSASSKEEIYVEVRKELRKLKNIRTDFDDTMIRVQFPDRTCLQFLFFPEERISDVKTFVRKFLRLPDEDFDLYQIEPMMQLDDHKTIGELKLVPSAKMFFEPKDRRFTSVDQYLVDNITMVPYVIAKEAALMVRGESLDRFVSTEERSSSSRKSTGGFISKFLRSSQSSGKGFGSKTYGSKSYSRFHKKSSFQRWSRGSVGAREKSVEEEEELDAVASGARRKTQYIGGSSQNIKTDE</sequence>
<feature type="compositionally biased region" description="Polar residues" evidence="1">
    <location>
        <begin position="533"/>
        <end position="544"/>
    </location>
</feature>
<evidence type="ECO:0000259" key="3">
    <source>
        <dbReference type="PROSITE" id="PS50053"/>
    </source>
</evidence>
<dbReference type="GO" id="GO:0042593">
    <property type="term" value="P:glucose homeostasis"/>
    <property type="evidence" value="ECO:0007669"/>
    <property type="project" value="TreeGrafter"/>
</dbReference>
<evidence type="ECO:0000313" key="5">
    <source>
        <dbReference type="Proteomes" id="UP000479000"/>
    </source>
</evidence>
<keyword evidence="5" id="KW-1185">Reference proteome</keyword>
<dbReference type="PROSITE" id="PS50053">
    <property type="entry name" value="UBIQUITIN_2"/>
    <property type="match status" value="1"/>
</dbReference>
<dbReference type="PANTHER" id="PTHR46467:SF1">
    <property type="entry name" value="TETHER CONTAINING UBX DOMAIN FOR GLUT4"/>
    <property type="match status" value="1"/>
</dbReference>
<dbReference type="GO" id="GO:0005634">
    <property type="term" value="C:nucleus"/>
    <property type="evidence" value="ECO:0007669"/>
    <property type="project" value="TreeGrafter"/>
</dbReference>
<dbReference type="EMBL" id="CADCXU010009082">
    <property type="protein sequence ID" value="CAB0000002.1"/>
    <property type="molecule type" value="Genomic_DNA"/>
</dbReference>
<dbReference type="AlphaFoldDB" id="A0A6H5GAJ1"/>
<evidence type="ECO:0000259" key="2">
    <source>
        <dbReference type="PROSITE" id="PS50033"/>
    </source>
</evidence>
<dbReference type="InterPro" id="IPR029071">
    <property type="entry name" value="Ubiquitin-like_domsf"/>
</dbReference>
<dbReference type="InterPro" id="IPR000626">
    <property type="entry name" value="Ubiquitin-like_dom"/>
</dbReference>
<dbReference type="SUPFAM" id="SSF54236">
    <property type="entry name" value="Ubiquitin-like"/>
    <property type="match status" value="2"/>
</dbReference>
<dbReference type="PANTHER" id="PTHR46467">
    <property type="entry name" value="TETHER CONTAINING UBX DOMAIN FOR GLUT4"/>
    <property type="match status" value="1"/>
</dbReference>
<name>A0A6H5GAJ1_9HEMI</name>
<dbReference type="PROSITE" id="PS50033">
    <property type="entry name" value="UBX"/>
    <property type="match status" value="1"/>
</dbReference>
<dbReference type="Pfam" id="PF00789">
    <property type="entry name" value="UBX"/>
    <property type="match status" value="1"/>
</dbReference>
<reference evidence="4 5" key="1">
    <citation type="submission" date="2020-02" db="EMBL/GenBank/DDBJ databases">
        <authorList>
            <person name="Ferguson B K."/>
        </authorList>
    </citation>
    <scope>NUCLEOTIDE SEQUENCE [LARGE SCALE GENOMIC DNA]</scope>
</reference>
<proteinExistence type="predicted"/>
<organism evidence="4 5">
    <name type="scientific">Nesidiocoris tenuis</name>
    <dbReference type="NCBI Taxonomy" id="355587"/>
    <lineage>
        <taxon>Eukaryota</taxon>
        <taxon>Metazoa</taxon>
        <taxon>Ecdysozoa</taxon>
        <taxon>Arthropoda</taxon>
        <taxon>Hexapoda</taxon>
        <taxon>Insecta</taxon>
        <taxon>Pterygota</taxon>
        <taxon>Neoptera</taxon>
        <taxon>Paraneoptera</taxon>
        <taxon>Hemiptera</taxon>
        <taxon>Heteroptera</taxon>
        <taxon>Panheteroptera</taxon>
        <taxon>Cimicomorpha</taxon>
        <taxon>Miridae</taxon>
        <taxon>Dicyphina</taxon>
        <taxon>Nesidiocoris</taxon>
    </lineage>
</organism>